<dbReference type="InterPro" id="IPR040446">
    <property type="entry name" value="RRP7"/>
</dbReference>
<feature type="domain" description="Rrp7 RRM-like N-terminal" evidence="3">
    <location>
        <begin position="9"/>
        <end position="181"/>
    </location>
</feature>
<protein>
    <recommendedName>
        <fullName evidence="6">Ribosomal RNA-processing protein 7</fullName>
    </recommendedName>
</protein>
<organism evidence="4 5">
    <name type="scientific">Lithohypha guttulata</name>
    <dbReference type="NCBI Taxonomy" id="1690604"/>
    <lineage>
        <taxon>Eukaryota</taxon>
        <taxon>Fungi</taxon>
        <taxon>Dikarya</taxon>
        <taxon>Ascomycota</taxon>
        <taxon>Pezizomycotina</taxon>
        <taxon>Eurotiomycetes</taxon>
        <taxon>Chaetothyriomycetidae</taxon>
        <taxon>Chaetothyriales</taxon>
        <taxon>Trichomeriaceae</taxon>
        <taxon>Lithohypha</taxon>
    </lineage>
</organism>
<dbReference type="CDD" id="cd12950">
    <property type="entry name" value="RRP7_Rrp7p"/>
    <property type="match status" value="1"/>
</dbReference>
<dbReference type="InterPro" id="IPR040447">
    <property type="entry name" value="RRM_Rrp7"/>
</dbReference>
<proteinExistence type="inferred from homology"/>
<comment type="caution">
    <text evidence="4">The sequence shown here is derived from an EMBL/GenBank/DDBJ whole genome shotgun (WGS) entry which is preliminary data.</text>
</comment>
<evidence type="ECO:0000313" key="5">
    <source>
        <dbReference type="Proteomes" id="UP001345013"/>
    </source>
</evidence>
<keyword evidence="5" id="KW-1185">Reference proteome</keyword>
<feature type="domain" description="Ribosomal RNA-processing protein 7 C-terminal" evidence="2">
    <location>
        <begin position="204"/>
        <end position="313"/>
    </location>
</feature>
<dbReference type="Gene3D" id="6.10.250.1770">
    <property type="match status" value="1"/>
</dbReference>
<sequence length="320" mass="35523">MSKGKVPHEVKDYVALPVILQSTASGKDVKHYIYIKASEPDVPDQDSPRSLFLVNIPVTTTDAQLRHLFTTQLSAGHVEHVHFAAQDGALSTSSSALIATTKPTVTEPLTTLGKRKRPAQTTPAEIETKLSSYKLPSTYPSTFHVAGSTAIAVFLDRTSRDQSLRACRKAAKSSKSLIWSAGLAADKFPSLGPGRYEAQSKFTFPPRADLLALANDFMTTYSDLEAARARESAKRRAEPDEDGFITVTRGSKGVVKSDEAEAIKAKAKEKQDKTGLQNFYRWQMREKRREEQGALLRQFDEEKRRVTEMRQRRGGVVPER</sequence>
<accession>A0ABR0KHI1</accession>
<reference evidence="4 5" key="1">
    <citation type="submission" date="2023-08" db="EMBL/GenBank/DDBJ databases">
        <title>Black Yeasts Isolated from many extreme environments.</title>
        <authorList>
            <person name="Coleine C."/>
            <person name="Stajich J.E."/>
            <person name="Selbmann L."/>
        </authorList>
    </citation>
    <scope>NUCLEOTIDE SEQUENCE [LARGE SCALE GENOMIC DNA]</scope>
    <source>
        <strain evidence="4 5">CCFEE 5885</strain>
    </source>
</reference>
<dbReference type="Pfam" id="PF12923">
    <property type="entry name" value="RRP7"/>
    <property type="match status" value="1"/>
</dbReference>
<dbReference type="InterPro" id="IPR024326">
    <property type="entry name" value="RRP7_C"/>
</dbReference>
<dbReference type="PANTHER" id="PTHR13191:SF0">
    <property type="entry name" value="RIBOSOMAL RNA-PROCESSING PROTEIN 7 HOMOLOG A-RELATED"/>
    <property type="match status" value="1"/>
</dbReference>
<evidence type="ECO:0000259" key="2">
    <source>
        <dbReference type="Pfam" id="PF12923"/>
    </source>
</evidence>
<dbReference type="PANTHER" id="PTHR13191">
    <property type="entry name" value="RIBOSOMAL RNA PROCESSING PROTEIN 7-RELATED"/>
    <property type="match status" value="1"/>
</dbReference>
<name>A0ABR0KHI1_9EURO</name>
<gene>
    <name evidence="4" type="ORF">LTR24_002578</name>
</gene>
<evidence type="ECO:0000313" key="4">
    <source>
        <dbReference type="EMBL" id="KAK5096512.1"/>
    </source>
</evidence>
<evidence type="ECO:0008006" key="6">
    <source>
        <dbReference type="Google" id="ProtNLM"/>
    </source>
</evidence>
<comment type="similarity">
    <text evidence="1">Belongs to the RRP7 family.</text>
</comment>
<dbReference type="Proteomes" id="UP001345013">
    <property type="component" value="Unassembled WGS sequence"/>
</dbReference>
<dbReference type="Pfam" id="PF17799">
    <property type="entry name" value="RRM_Rrp7"/>
    <property type="match status" value="1"/>
</dbReference>
<evidence type="ECO:0000259" key="3">
    <source>
        <dbReference type="Pfam" id="PF17799"/>
    </source>
</evidence>
<dbReference type="EMBL" id="JAVRRG010000022">
    <property type="protein sequence ID" value="KAK5096512.1"/>
    <property type="molecule type" value="Genomic_DNA"/>
</dbReference>
<evidence type="ECO:0000256" key="1">
    <source>
        <dbReference type="ARBA" id="ARBA00006110"/>
    </source>
</evidence>